<dbReference type="Gene3D" id="3.60.15.10">
    <property type="entry name" value="Ribonuclease Z/Hydroxyacylglutathione hydrolase-like"/>
    <property type="match status" value="1"/>
</dbReference>
<feature type="domain" description="Flavodoxin-like" evidence="1">
    <location>
        <begin position="268"/>
        <end position="409"/>
    </location>
</feature>
<reference evidence="2 3" key="1">
    <citation type="submission" date="2013-11" db="EMBL/GenBank/DDBJ databases">
        <title>Comparative genomics of Ignicoccus.</title>
        <authorList>
            <person name="Podar M."/>
        </authorList>
    </citation>
    <scope>NUCLEOTIDE SEQUENCE [LARGE SCALE GENOMIC DNA]</scope>
    <source>
        <strain evidence="2 3">DSM 13165</strain>
    </source>
</reference>
<protein>
    <submittedName>
        <fullName evidence="2">Beta-lactamase</fullName>
    </submittedName>
</protein>
<dbReference type="GO" id="GO:0010181">
    <property type="term" value="F:FMN binding"/>
    <property type="evidence" value="ECO:0007669"/>
    <property type="project" value="InterPro"/>
</dbReference>
<name>A0A0U3E1Z9_9CREN</name>
<dbReference type="SMART" id="SM00849">
    <property type="entry name" value="Lactamase_B"/>
    <property type="match status" value="1"/>
</dbReference>
<dbReference type="GO" id="GO:0009055">
    <property type="term" value="F:electron transfer activity"/>
    <property type="evidence" value="ECO:0007669"/>
    <property type="project" value="InterPro"/>
</dbReference>
<dbReference type="SUPFAM" id="SSF52218">
    <property type="entry name" value="Flavoproteins"/>
    <property type="match status" value="1"/>
</dbReference>
<dbReference type="InterPro" id="IPR001226">
    <property type="entry name" value="Flavodoxin_CS"/>
</dbReference>
<dbReference type="CDD" id="cd07709">
    <property type="entry name" value="flavodiiron_proteins_MBL-fold"/>
    <property type="match status" value="1"/>
</dbReference>
<dbReference type="PROSITE" id="PS50902">
    <property type="entry name" value="FLAVODOXIN_LIKE"/>
    <property type="match status" value="1"/>
</dbReference>
<dbReference type="KEGG" id="iis:EYM_06500"/>
<dbReference type="EMBL" id="CP006867">
    <property type="protein sequence ID" value="ALU11947.1"/>
    <property type="molecule type" value="Genomic_DNA"/>
</dbReference>
<dbReference type="GO" id="GO:0016491">
    <property type="term" value="F:oxidoreductase activity"/>
    <property type="evidence" value="ECO:0007669"/>
    <property type="project" value="InterPro"/>
</dbReference>
<dbReference type="PIRSF" id="PIRSF005243">
    <property type="entry name" value="ROO"/>
    <property type="match status" value="1"/>
</dbReference>
<proteinExistence type="predicted"/>
<dbReference type="Gene3D" id="3.40.50.360">
    <property type="match status" value="1"/>
</dbReference>
<dbReference type="PATRIC" id="fig|940295.4.peg.1259"/>
<dbReference type="PANTHER" id="PTHR43717">
    <property type="entry name" value="ANAEROBIC NITRIC OXIDE REDUCTASE FLAVORUBREDOXIN"/>
    <property type="match status" value="1"/>
</dbReference>
<dbReference type="STRING" id="940295.EYM_06500"/>
<sequence length="414" mass="46963">MYLLSSWVRRMVLYHLSRLTDDLYVLRVDDRYTKYFEALWEIPEGITYNAYLLKTKEGDVLFDTWKRQFSSTLLEALERVTSPEELKYVVVHHLEPDHSGSLEDVVRWAPNVKVLSHPLAGRMMTAFPKAKARFKPVKDGETLELGGKKIRFVHTPWLHWPETMMSWIEDEGVLLTCDAFGGYGIPLSLYDDQCVNVEQMVRAVRKYVVTVIGHYREWIERNVSKLEKLGINPKVIAPAHGLIWRKSADRVIEIYKNVANSVPRQNKVLIVYASTYGTTEKMARGIECSLVKNGMEVVTYGFNDTSRAPISEILTDASDAEVIVFATPTYEVEAFPYLKFVAQELCWKVGNGKKVVIIASYGWSSAAVDDLKKTLEGCGYKSVSEVKHNAIGPTAINDEAVEEIAKKVLEAISK</sequence>
<gene>
    <name evidence="2" type="ORF">EYM_06500</name>
</gene>
<evidence type="ECO:0000259" key="1">
    <source>
        <dbReference type="PROSITE" id="PS50902"/>
    </source>
</evidence>
<dbReference type="PROSITE" id="PS00201">
    <property type="entry name" value="FLAVODOXIN"/>
    <property type="match status" value="1"/>
</dbReference>
<dbReference type="AlphaFoldDB" id="A0A0U3E1Z9"/>
<keyword evidence="3" id="KW-1185">Reference proteome</keyword>
<dbReference type="GO" id="GO:0046872">
    <property type="term" value="F:metal ion binding"/>
    <property type="evidence" value="ECO:0007669"/>
    <property type="project" value="InterPro"/>
</dbReference>
<dbReference type="InterPro" id="IPR029039">
    <property type="entry name" value="Flavoprotein-like_sf"/>
</dbReference>
<dbReference type="Pfam" id="PF19583">
    <property type="entry name" value="ODP"/>
    <property type="match status" value="1"/>
</dbReference>
<evidence type="ECO:0000313" key="2">
    <source>
        <dbReference type="EMBL" id="ALU11947.1"/>
    </source>
</evidence>
<organism evidence="2 3">
    <name type="scientific">Ignicoccus islandicus DSM 13165</name>
    <dbReference type="NCBI Taxonomy" id="940295"/>
    <lineage>
        <taxon>Archaea</taxon>
        <taxon>Thermoproteota</taxon>
        <taxon>Thermoprotei</taxon>
        <taxon>Desulfurococcales</taxon>
        <taxon>Desulfurococcaceae</taxon>
        <taxon>Ignicoccus</taxon>
    </lineage>
</organism>
<dbReference type="InterPro" id="IPR045761">
    <property type="entry name" value="ODP_dom"/>
</dbReference>
<evidence type="ECO:0000313" key="3">
    <source>
        <dbReference type="Proteomes" id="UP000060778"/>
    </source>
</evidence>
<dbReference type="InterPro" id="IPR008254">
    <property type="entry name" value="Flavodoxin/NO_synth"/>
</dbReference>
<dbReference type="Pfam" id="PF00258">
    <property type="entry name" value="Flavodoxin_1"/>
    <property type="match status" value="1"/>
</dbReference>
<dbReference type="SUPFAM" id="SSF56281">
    <property type="entry name" value="Metallo-hydrolase/oxidoreductase"/>
    <property type="match status" value="1"/>
</dbReference>
<dbReference type="Proteomes" id="UP000060778">
    <property type="component" value="Chromosome"/>
</dbReference>
<dbReference type="InterPro" id="IPR016440">
    <property type="entry name" value="Rubredoxin-O_OxRdtase"/>
</dbReference>
<dbReference type="InterPro" id="IPR001279">
    <property type="entry name" value="Metallo-B-lactamas"/>
</dbReference>
<accession>A0A0U3E1Z9</accession>
<dbReference type="InterPro" id="IPR036866">
    <property type="entry name" value="RibonucZ/Hydroxyglut_hydro"/>
</dbReference>
<dbReference type="PANTHER" id="PTHR43717:SF1">
    <property type="entry name" value="ANAEROBIC NITRIC OXIDE REDUCTASE FLAVORUBREDOXIN"/>
    <property type="match status" value="1"/>
</dbReference>